<gene>
    <name evidence="1" type="ORF">UR89_C0015G0005</name>
</gene>
<proteinExistence type="predicted"/>
<evidence type="ECO:0000313" key="1">
    <source>
        <dbReference type="EMBL" id="KKP86742.1"/>
    </source>
</evidence>
<comment type="caution">
    <text evidence="1">The sequence shown here is derived from an EMBL/GenBank/DDBJ whole genome shotgun (WGS) entry which is preliminary data.</text>
</comment>
<evidence type="ECO:0000313" key="2">
    <source>
        <dbReference type="Proteomes" id="UP000034536"/>
    </source>
</evidence>
<dbReference type="Proteomes" id="UP000034536">
    <property type="component" value="Unassembled WGS sequence"/>
</dbReference>
<dbReference type="AlphaFoldDB" id="A0A0G0G4T3"/>
<accession>A0A0G0G4T3</accession>
<reference evidence="1 2" key="1">
    <citation type="journal article" date="2015" name="Nature">
        <title>rRNA introns, odd ribosomes, and small enigmatic genomes across a large radiation of phyla.</title>
        <authorList>
            <person name="Brown C.T."/>
            <person name="Hug L.A."/>
            <person name="Thomas B.C."/>
            <person name="Sharon I."/>
            <person name="Castelle C.J."/>
            <person name="Singh A."/>
            <person name="Wilkins M.J."/>
            <person name="Williams K.H."/>
            <person name="Banfield J.F."/>
        </authorList>
    </citation>
    <scope>NUCLEOTIDE SEQUENCE [LARGE SCALE GENOMIC DNA]</scope>
</reference>
<organism evidence="1 2">
    <name type="scientific">Candidatus Roizmanbacteria bacterium GW2011_GWA2_35_8</name>
    <dbReference type="NCBI Taxonomy" id="1618479"/>
    <lineage>
        <taxon>Bacteria</taxon>
        <taxon>Candidatus Roizmaniibacteriota</taxon>
    </lineage>
</organism>
<protein>
    <submittedName>
        <fullName evidence="1">Uncharacterized protein</fullName>
    </submittedName>
</protein>
<name>A0A0G0G4T3_9BACT</name>
<sequence length="62" mass="7638">MSNYQLGRYYQLRNIVMPYFWGTSEVRPTDKERSEYVRLFNLFVWNVKDPNQPERRQNGYAD</sequence>
<dbReference type="EMBL" id="LBQX01000015">
    <property type="protein sequence ID" value="KKP86742.1"/>
    <property type="molecule type" value="Genomic_DNA"/>
</dbReference>